<reference evidence="5 6" key="1">
    <citation type="submission" date="2019-09" db="EMBL/GenBank/DDBJ databases">
        <authorList>
            <person name="Brejova B."/>
        </authorList>
    </citation>
    <scope>NUCLEOTIDE SEQUENCE [LARGE SCALE GENOMIC DNA]</scope>
</reference>
<evidence type="ECO:0000256" key="2">
    <source>
        <dbReference type="ARBA" id="ARBA00022786"/>
    </source>
</evidence>
<dbReference type="GO" id="GO:0005524">
    <property type="term" value="F:ATP binding"/>
    <property type="evidence" value="ECO:0007669"/>
    <property type="project" value="UniProtKB-KW"/>
</dbReference>
<accession>A0A5E8C1X4</accession>
<dbReference type="AlphaFoldDB" id="A0A5E8C1X4"/>
<evidence type="ECO:0000313" key="6">
    <source>
        <dbReference type="Proteomes" id="UP000398389"/>
    </source>
</evidence>
<dbReference type="InterPro" id="IPR000608">
    <property type="entry name" value="UBC"/>
</dbReference>
<dbReference type="GeneID" id="43584271"/>
<evidence type="ECO:0000256" key="3">
    <source>
        <dbReference type="ARBA" id="ARBA00022840"/>
    </source>
</evidence>
<dbReference type="Proteomes" id="UP000398389">
    <property type="component" value="Unassembled WGS sequence"/>
</dbReference>
<organism evidence="5 6">
    <name type="scientific">Magnusiomyces paraingens</name>
    <dbReference type="NCBI Taxonomy" id="2606893"/>
    <lineage>
        <taxon>Eukaryota</taxon>
        <taxon>Fungi</taxon>
        <taxon>Dikarya</taxon>
        <taxon>Ascomycota</taxon>
        <taxon>Saccharomycotina</taxon>
        <taxon>Dipodascomycetes</taxon>
        <taxon>Dipodascales</taxon>
        <taxon>Dipodascaceae</taxon>
        <taxon>Magnusiomyces</taxon>
    </lineage>
</organism>
<protein>
    <recommendedName>
        <fullName evidence="4">UBC core domain-containing protein</fullName>
    </recommendedName>
</protein>
<dbReference type="OrthoDB" id="406833at2759"/>
<dbReference type="CDD" id="cd23808">
    <property type="entry name" value="UBCc_UBE2W"/>
    <property type="match status" value="1"/>
</dbReference>
<dbReference type="InterPro" id="IPR050113">
    <property type="entry name" value="Ub_conjugating_enzyme"/>
</dbReference>
<keyword evidence="1" id="KW-0547">Nucleotide-binding</keyword>
<dbReference type="EMBL" id="CABVLU010000004">
    <property type="protein sequence ID" value="VVT56970.1"/>
    <property type="molecule type" value="Genomic_DNA"/>
</dbReference>
<proteinExistence type="predicted"/>
<dbReference type="PROSITE" id="PS50127">
    <property type="entry name" value="UBC_2"/>
    <property type="match status" value="1"/>
</dbReference>
<keyword evidence="2" id="KW-0833">Ubl conjugation pathway</keyword>
<dbReference type="SMART" id="SM00212">
    <property type="entry name" value="UBCc"/>
    <property type="match status" value="1"/>
</dbReference>
<dbReference type="RefSeq" id="XP_031856062.1">
    <property type="nucleotide sequence ID" value="XM_032000171.1"/>
</dbReference>
<evidence type="ECO:0000256" key="1">
    <source>
        <dbReference type="ARBA" id="ARBA00022741"/>
    </source>
</evidence>
<keyword evidence="3" id="KW-0067">ATP-binding</keyword>
<name>A0A5E8C1X4_9ASCO</name>
<dbReference type="InterPro" id="IPR016135">
    <property type="entry name" value="UBQ-conjugating_enzyme/RWD"/>
</dbReference>
<feature type="domain" description="UBC core" evidence="4">
    <location>
        <begin position="2"/>
        <end position="164"/>
    </location>
</feature>
<gene>
    <name evidence="5" type="ORF">SAPINGB_P005457</name>
</gene>
<dbReference type="SUPFAM" id="SSF54495">
    <property type="entry name" value="UBC-like"/>
    <property type="match status" value="1"/>
</dbReference>
<keyword evidence="6" id="KW-1185">Reference proteome</keyword>
<dbReference type="Pfam" id="PF00179">
    <property type="entry name" value="UQ_con"/>
    <property type="match status" value="1"/>
</dbReference>
<evidence type="ECO:0000259" key="4">
    <source>
        <dbReference type="PROSITE" id="PS50127"/>
    </source>
</evidence>
<sequence length="164" mass="18954">MASSIRIKRELMRLDREKADGIYLVNDLINDSDLTEIFVDIQVPGNPLYSNDTYRVRFRIPPMYPLEVPWVQFVRTSPQILDSQHTQFFKIPIHPHVYSNGHICLDILGDGWSPIHTIMSVSLSLQSMLSGNDIAERPEGDEEYIKRAPENPKETSWVYHDDTV</sequence>
<dbReference type="Gene3D" id="3.10.110.10">
    <property type="entry name" value="Ubiquitin Conjugating Enzyme"/>
    <property type="match status" value="1"/>
</dbReference>
<dbReference type="PANTHER" id="PTHR24067">
    <property type="entry name" value="UBIQUITIN-CONJUGATING ENZYME E2"/>
    <property type="match status" value="1"/>
</dbReference>
<evidence type="ECO:0000313" key="5">
    <source>
        <dbReference type="EMBL" id="VVT56970.1"/>
    </source>
</evidence>